<evidence type="ECO:0000313" key="2">
    <source>
        <dbReference type="Proteomes" id="UP001449657"/>
    </source>
</evidence>
<proteinExistence type="predicted"/>
<dbReference type="Proteomes" id="UP001449657">
    <property type="component" value="Chromosome"/>
</dbReference>
<name>A0ABZ2Z4M3_9BACT</name>
<dbReference type="Pfam" id="PF22752">
    <property type="entry name" value="DUF488-N3i"/>
    <property type="match status" value="1"/>
</dbReference>
<dbReference type="PANTHER" id="PTHR36849:SF1">
    <property type="entry name" value="CYTOPLASMIC PROTEIN"/>
    <property type="match status" value="1"/>
</dbReference>
<protein>
    <submittedName>
        <fullName evidence="1">DUF488 domain-containing protein</fullName>
    </submittedName>
</protein>
<dbReference type="EMBL" id="CP150096">
    <property type="protein sequence ID" value="WZN46490.1"/>
    <property type="molecule type" value="Genomic_DNA"/>
</dbReference>
<evidence type="ECO:0000313" key="1">
    <source>
        <dbReference type="EMBL" id="WZN46490.1"/>
    </source>
</evidence>
<organism evidence="1 2">
    <name type="scientific">Chitinophaga caseinilytica</name>
    <dbReference type="NCBI Taxonomy" id="2267521"/>
    <lineage>
        <taxon>Bacteria</taxon>
        <taxon>Pseudomonadati</taxon>
        <taxon>Bacteroidota</taxon>
        <taxon>Chitinophagia</taxon>
        <taxon>Chitinophagales</taxon>
        <taxon>Chitinophagaceae</taxon>
        <taxon>Chitinophaga</taxon>
    </lineage>
</organism>
<reference evidence="1 2" key="1">
    <citation type="submission" date="2024-03" db="EMBL/GenBank/DDBJ databases">
        <title>Chitinophaga caseinilytica sp. nov., a casein hydrolysing bacterium isolated from forest soil.</title>
        <authorList>
            <person name="Lee D.S."/>
            <person name="Han D.M."/>
            <person name="Baek J.H."/>
            <person name="Choi D.G."/>
            <person name="Jeon J.H."/>
            <person name="Jeon C.O."/>
        </authorList>
    </citation>
    <scope>NUCLEOTIDE SEQUENCE [LARGE SCALE GENOMIC DNA]</scope>
    <source>
        <strain evidence="1 2">KACC 19118</strain>
    </source>
</reference>
<dbReference type="PANTHER" id="PTHR36849">
    <property type="entry name" value="CYTOPLASMIC PROTEIN-RELATED"/>
    <property type="match status" value="1"/>
</dbReference>
<gene>
    <name evidence="1" type="ORF">WJU22_26745</name>
</gene>
<dbReference type="RefSeq" id="WP_341841188.1">
    <property type="nucleotide sequence ID" value="NZ_CP149792.1"/>
</dbReference>
<sequence>MIKTKRIYEPPAATDGFRILVDRLWPRGIKKENAHIDLWAKDVAPSNDLRKWFHHDAGNWTEFEKRYRAELKASGAVESLLPEIRKHKTVTLLYGARDEQHNQAIVLQELLSKH</sequence>
<dbReference type="InterPro" id="IPR052552">
    <property type="entry name" value="YeaO-like"/>
</dbReference>
<keyword evidence="2" id="KW-1185">Reference proteome</keyword>
<accession>A0ABZ2Z4M3</accession>